<protein>
    <recommendedName>
        <fullName evidence="10">ATP-grasp domain-containing protein</fullName>
    </recommendedName>
</protein>
<keyword evidence="6" id="KW-0547">Nucleotide-binding</keyword>
<dbReference type="Pfam" id="PF02951">
    <property type="entry name" value="GSH-S_N"/>
    <property type="match status" value="1"/>
</dbReference>
<dbReference type="SUPFAM" id="SSF52440">
    <property type="entry name" value="PreATP-grasp domain"/>
    <property type="match status" value="1"/>
</dbReference>
<sequence length="316" mass="35765">MKLGIIMDPIGKINIKKDSSFAMLLAAQKRGWNIQYMELDDLYMDNDIPVARMQYLKVADDLNKWHTLSHAHVDNLSTLDIILMRKDPPFDLEYIYSTYILEHAQRLGVLVVNNPTALRSVNEKFFITYFPNCIPPTRISRNTRVLLDFVTEHKDVIIKPLDSMGGKGIYRITEVNDNAESKLRSITKNGTGFIMVQKFLPEITAGDKRILLIDGKPVPYALARVPTNTNLKGNLAQGAIGKGIELTDRDKWICDQVGSKLSNMGLIFVGIDIIGNYLTEINVTSPTCIRDLDSLFNISIAEQLMDAIEERKQEYI</sequence>
<evidence type="ECO:0000256" key="6">
    <source>
        <dbReference type="ARBA" id="ARBA00022741"/>
    </source>
</evidence>
<comment type="cofactor">
    <cofactor evidence="2">
        <name>Mg(2+)</name>
        <dbReference type="ChEBI" id="CHEBI:18420"/>
    </cofactor>
</comment>
<evidence type="ECO:0000256" key="9">
    <source>
        <dbReference type="ARBA" id="ARBA00023211"/>
    </source>
</evidence>
<keyword evidence="8" id="KW-0460">Magnesium</keyword>
<evidence type="ECO:0000256" key="5">
    <source>
        <dbReference type="ARBA" id="ARBA00022723"/>
    </source>
</evidence>
<evidence type="ECO:0000313" key="11">
    <source>
        <dbReference type="EMBL" id="SVA75541.1"/>
    </source>
</evidence>
<evidence type="ECO:0000256" key="8">
    <source>
        <dbReference type="ARBA" id="ARBA00022842"/>
    </source>
</evidence>
<accession>A0A381YG60</accession>
<dbReference type="NCBIfam" id="NF003573">
    <property type="entry name" value="PRK05246.1"/>
    <property type="match status" value="1"/>
</dbReference>
<evidence type="ECO:0000256" key="2">
    <source>
        <dbReference type="ARBA" id="ARBA00001946"/>
    </source>
</evidence>
<name>A0A381YG60_9ZZZZ</name>
<dbReference type="InterPro" id="IPR011761">
    <property type="entry name" value="ATP-grasp"/>
</dbReference>
<dbReference type="HAMAP" id="MF_00162">
    <property type="entry name" value="GSH_S"/>
    <property type="match status" value="1"/>
</dbReference>
<dbReference type="AlphaFoldDB" id="A0A381YG60"/>
<dbReference type="Pfam" id="PF02955">
    <property type="entry name" value="GSH-S_ATP"/>
    <property type="match status" value="1"/>
</dbReference>
<evidence type="ECO:0000256" key="1">
    <source>
        <dbReference type="ARBA" id="ARBA00001936"/>
    </source>
</evidence>
<proteinExistence type="inferred from homology"/>
<dbReference type="GO" id="GO:0005737">
    <property type="term" value="C:cytoplasm"/>
    <property type="evidence" value="ECO:0007669"/>
    <property type="project" value="TreeGrafter"/>
</dbReference>
<organism evidence="11">
    <name type="scientific">marine metagenome</name>
    <dbReference type="NCBI Taxonomy" id="408172"/>
    <lineage>
        <taxon>unclassified sequences</taxon>
        <taxon>metagenomes</taxon>
        <taxon>ecological metagenomes</taxon>
    </lineage>
</organism>
<evidence type="ECO:0000256" key="7">
    <source>
        <dbReference type="ARBA" id="ARBA00022840"/>
    </source>
</evidence>
<dbReference type="PROSITE" id="PS50975">
    <property type="entry name" value="ATP_GRASP"/>
    <property type="match status" value="1"/>
</dbReference>
<dbReference type="PANTHER" id="PTHR21621:SF4">
    <property type="entry name" value="GLUTATHIONE SYNTHETASE"/>
    <property type="match status" value="1"/>
</dbReference>
<reference evidence="11" key="1">
    <citation type="submission" date="2018-05" db="EMBL/GenBank/DDBJ databases">
        <authorList>
            <person name="Lanie J.A."/>
            <person name="Ng W.-L."/>
            <person name="Kazmierczak K.M."/>
            <person name="Andrzejewski T.M."/>
            <person name="Davidsen T.M."/>
            <person name="Wayne K.J."/>
            <person name="Tettelin H."/>
            <person name="Glass J.I."/>
            <person name="Rusch D."/>
            <person name="Podicherti R."/>
            <person name="Tsui H.-C.T."/>
            <person name="Winkler M.E."/>
        </authorList>
    </citation>
    <scope>NUCLEOTIDE SEQUENCE</scope>
</reference>
<dbReference type="InterPro" id="IPR006284">
    <property type="entry name" value="Glut_synth_pro"/>
</dbReference>
<dbReference type="NCBIfam" id="TIGR01380">
    <property type="entry name" value="glut_syn"/>
    <property type="match status" value="1"/>
</dbReference>
<dbReference type="GO" id="GO:0005524">
    <property type="term" value="F:ATP binding"/>
    <property type="evidence" value="ECO:0007669"/>
    <property type="project" value="UniProtKB-KW"/>
</dbReference>
<evidence type="ECO:0000256" key="4">
    <source>
        <dbReference type="ARBA" id="ARBA00022684"/>
    </source>
</evidence>
<keyword evidence="5" id="KW-0479">Metal-binding</keyword>
<dbReference type="SUPFAM" id="SSF56059">
    <property type="entry name" value="Glutathione synthetase ATP-binding domain-like"/>
    <property type="match status" value="1"/>
</dbReference>
<keyword evidence="9" id="KW-0464">Manganese</keyword>
<dbReference type="EMBL" id="UINC01018070">
    <property type="protein sequence ID" value="SVA75541.1"/>
    <property type="molecule type" value="Genomic_DNA"/>
</dbReference>
<comment type="cofactor">
    <cofactor evidence="1">
        <name>Mn(2+)</name>
        <dbReference type="ChEBI" id="CHEBI:29035"/>
    </cofactor>
</comment>
<dbReference type="Gene3D" id="3.30.1490.20">
    <property type="entry name" value="ATP-grasp fold, A domain"/>
    <property type="match status" value="1"/>
</dbReference>
<dbReference type="PANTHER" id="PTHR21621">
    <property type="entry name" value="RIBOSOMAL PROTEIN S6 MODIFICATION PROTEIN"/>
    <property type="match status" value="1"/>
</dbReference>
<keyword evidence="7" id="KW-0067">ATP-binding</keyword>
<dbReference type="GO" id="GO:0004363">
    <property type="term" value="F:glutathione synthase activity"/>
    <property type="evidence" value="ECO:0007669"/>
    <property type="project" value="InterPro"/>
</dbReference>
<dbReference type="InterPro" id="IPR016185">
    <property type="entry name" value="PreATP-grasp_dom_sf"/>
</dbReference>
<dbReference type="GO" id="GO:0046872">
    <property type="term" value="F:metal ion binding"/>
    <property type="evidence" value="ECO:0007669"/>
    <property type="project" value="UniProtKB-KW"/>
</dbReference>
<evidence type="ECO:0000259" key="10">
    <source>
        <dbReference type="PROSITE" id="PS50975"/>
    </source>
</evidence>
<keyword evidence="4" id="KW-0317">Glutathione biosynthesis</keyword>
<dbReference type="Gene3D" id="3.40.50.20">
    <property type="match status" value="1"/>
</dbReference>
<dbReference type="InterPro" id="IPR004215">
    <property type="entry name" value="GSHS_N"/>
</dbReference>
<dbReference type="Gene3D" id="3.30.470.20">
    <property type="entry name" value="ATP-grasp fold, B domain"/>
    <property type="match status" value="1"/>
</dbReference>
<dbReference type="FunFam" id="3.40.50.20:FF:000009">
    <property type="entry name" value="Glutathione synthetase"/>
    <property type="match status" value="1"/>
</dbReference>
<evidence type="ECO:0000256" key="3">
    <source>
        <dbReference type="ARBA" id="ARBA00022598"/>
    </source>
</evidence>
<keyword evidence="3" id="KW-0436">Ligase</keyword>
<feature type="domain" description="ATP-grasp" evidence="10">
    <location>
        <begin position="124"/>
        <end position="309"/>
    </location>
</feature>
<gene>
    <name evidence="11" type="ORF">METZ01_LOCUS128395</name>
</gene>
<dbReference type="InterPro" id="IPR013815">
    <property type="entry name" value="ATP_grasp_subdomain_1"/>
</dbReference>
<dbReference type="InterPro" id="IPR004218">
    <property type="entry name" value="GSHS_ATP-bd"/>
</dbReference>